<reference evidence="1" key="2">
    <citation type="journal article" date="2015" name="Fish Shellfish Immunol.">
        <title>Early steps in the European eel (Anguilla anguilla)-Vibrio vulnificus interaction in the gills: Role of the RtxA13 toxin.</title>
        <authorList>
            <person name="Callol A."/>
            <person name="Pajuelo D."/>
            <person name="Ebbesson L."/>
            <person name="Teles M."/>
            <person name="MacKenzie S."/>
            <person name="Amaro C."/>
        </authorList>
    </citation>
    <scope>NUCLEOTIDE SEQUENCE</scope>
</reference>
<dbReference type="EMBL" id="GBXM01038900">
    <property type="protein sequence ID" value="JAH69677.1"/>
    <property type="molecule type" value="Transcribed_RNA"/>
</dbReference>
<evidence type="ECO:0000313" key="1">
    <source>
        <dbReference type="EMBL" id="JAH69677.1"/>
    </source>
</evidence>
<sequence length="22" mass="2425">MNGACHLATSAQFQNWALFSVK</sequence>
<dbReference type="AlphaFoldDB" id="A0A0E9UV29"/>
<reference evidence="1" key="1">
    <citation type="submission" date="2014-11" db="EMBL/GenBank/DDBJ databases">
        <authorList>
            <person name="Amaro Gonzalez C."/>
        </authorList>
    </citation>
    <scope>NUCLEOTIDE SEQUENCE</scope>
</reference>
<protein>
    <submittedName>
        <fullName evidence="1">Uncharacterized protein</fullName>
    </submittedName>
</protein>
<organism evidence="1">
    <name type="scientific">Anguilla anguilla</name>
    <name type="common">European freshwater eel</name>
    <name type="synonym">Muraena anguilla</name>
    <dbReference type="NCBI Taxonomy" id="7936"/>
    <lineage>
        <taxon>Eukaryota</taxon>
        <taxon>Metazoa</taxon>
        <taxon>Chordata</taxon>
        <taxon>Craniata</taxon>
        <taxon>Vertebrata</taxon>
        <taxon>Euteleostomi</taxon>
        <taxon>Actinopterygii</taxon>
        <taxon>Neopterygii</taxon>
        <taxon>Teleostei</taxon>
        <taxon>Anguilliformes</taxon>
        <taxon>Anguillidae</taxon>
        <taxon>Anguilla</taxon>
    </lineage>
</organism>
<name>A0A0E9UV29_ANGAN</name>
<proteinExistence type="predicted"/>
<accession>A0A0E9UV29</accession>